<evidence type="ECO:0000256" key="3">
    <source>
        <dbReference type="ARBA" id="ARBA00022989"/>
    </source>
</evidence>
<keyword evidence="3 5" id="KW-1133">Transmembrane helix</keyword>
<keyword evidence="2 5" id="KW-0812">Transmembrane</keyword>
<feature type="transmembrane region" description="Helical" evidence="5">
    <location>
        <begin position="122"/>
        <end position="143"/>
    </location>
</feature>
<dbReference type="InterPro" id="IPR017452">
    <property type="entry name" value="GPCR_Rhodpsn_7TM"/>
</dbReference>
<dbReference type="OrthoDB" id="5868253at2759"/>
<dbReference type="GO" id="GO:0016020">
    <property type="term" value="C:membrane"/>
    <property type="evidence" value="ECO:0007669"/>
    <property type="project" value="UniProtKB-SubCell"/>
</dbReference>
<dbReference type="SUPFAM" id="SSF81321">
    <property type="entry name" value="Family A G protein-coupled receptor-like"/>
    <property type="match status" value="1"/>
</dbReference>
<name>A0A8S1F740_9PELO</name>
<keyword evidence="8" id="KW-1185">Reference proteome</keyword>
<protein>
    <recommendedName>
        <fullName evidence="6">G-protein coupled receptors family 1 profile domain-containing protein</fullName>
    </recommendedName>
</protein>
<accession>A0A8S1F740</accession>
<reference evidence="7 8" key="1">
    <citation type="submission" date="2020-04" db="EMBL/GenBank/DDBJ databases">
        <authorList>
            <person name="Laetsch R D."/>
            <person name="Stevens L."/>
            <person name="Kumar S."/>
            <person name="Blaxter L. M."/>
        </authorList>
    </citation>
    <scope>NUCLEOTIDE SEQUENCE [LARGE SCALE GENOMIC DNA]</scope>
</reference>
<feature type="transmembrane region" description="Helical" evidence="5">
    <location>
        <begin position="6"/>
        <end position="23"/>
    </location>
</feature>
<evidence type="ECO:0000256" key="5">
    <source>
        <dbReference type="SAM" id="Phobius"/>
    </source>
</evidence>
<dbReference type="PANTHER" id="PTHR24224">
    <property type="entry name" value="CARDIOACCELERATORY PEPTIDE RECEPTOR-RELATED"/>
    <property type="match status" value="1"/>
</dbReference>
<dbReference type="PANTHER" id="PTHR24224:SF17">
    <property type="entry name" value="G-PROTEIN COUPLED RECEPTORS FAMILY 1 PROFILE DOMAIN-CONTAINING PROTEIN"/>
    <property type="match status" value="1"/>
</dbReference>
<organism evidence="7 8">
    <name type="scientific">Caenorhabditis bovis</name>
    <dbReference type="NCBI Taxonomy" id="2654633"/>
    <lineage>
        <taxon>Eukaryota</taxon>
        <taxon>Metazoa</taxon>
        <taxon>Ecdysozoa</taxon>
        <taxon>Nematoda</taxon>
        <taxon>Chromadorea</taxon>
        <taxon>Rhabditida</taxon>
        <taxon>Rhabditina</taxon>
        <taxon>Rhabditomorpha</taxon>
        <taxon>Rhabditoidea</taxon>
        <taxon>Rhabditidae</taxon>
        <taxon>Peloderinae</taxon>
        <taxon>Caenorhabditis</taxon>
    </lineage>
</organism>
<dbReference type="PROSITE" id="PS50262">
    <property type="entry name" value="G_PROTEIN_RECEP_F1_2"/>
    <property type="match status" value="1"/>
</dbReference>
<feature type="transmembrane region" description="Helical" evidence="5">
    <location>
        <begin position="250"/>
        <end position="269"/>
    </location>
</feature>
<dbReference type="Proteomes" id="UP000494206">
    <property type="component" value="Unassembled WGS sequence"/>
</dbReference>
<sequence length="304" mass="35652">MHAFYAMSIVSLPIYFIVFVSLLRLRCYSKVYNTTFYTIFLQHCIADFIAIISFYFVNPLRTIPFIKRFYFDYQEYYIAAMCYNSIYVCLYIRCTGVIFLSIHRFVVIALPTSTMSITLQNANKLIIIAIFWLLPMPLCVVVLKDTDFYYESYETLLLIAQREVINRNTLMALIVTIFTCATCSLCYGGLFYVVRKKSAMLSRTLRRELHLAFQVLALLLAFFAILMYYSFQNYFAQTHNTGPIFLMRSIYPLANGLLSFVNPYCILFLNREFAIQVRRSLRCKTFKVSEIHMSTTTPSKTRHR</sequence>
<feature type="transmembrane region" description="Helical" evidence="5">
    <location>
        <begin position="170"/>
        <end position="190"/>
    </location>
</feature>
<dbReference type="Pfam" id="PF10323">
    <property type="entry name" value="7TM_GPCR_Srv"/>
    <property type="match status" value="1"/>
</dbReference>
<evidence type="ECO:0000256" key="4">
    <source>
        <dbReference type="ARBA" id="ARBA00023136"/>
    </source>
</evidence>
<proteinExistence type="predicted"/>
<evidence type="ECO:0000313" key="7">
    <source>
        <dbReference type="EMBL" id="CAB3406630.1"/>
    </source>
</evidence>
<dbReference type="Gene3D" id="1.20.1070.10">
    <property type="entry name" value="Rhodopsin 7-helix transmembrane proteins"/>
    <property type="match status" value="1"/>
</dbReference>
<evidence type="ECO:0000256" key="1">
    <source>
        <dbReference type="ARBA" id="ARBA00004370"/>
    </source>
</evidence>
<feature type="transmembrane region" description="Helical" evidence="5">
    <location>
        <begin position="35"/>
        <end position="56"/>
    </location>
</feature>
<dbReference type="EMBL" id="CADEPM010000005">
    <property type="protein sequence ID" value="CAB3406630.1"/>
    <property type="molecule type" value="Genomic_DNA"/>
</dbReference>
<dbReference type="InterPro" id="IPR052665">
    <property type="entry name" value="Neuropeptide-GPCR"/>
</dbReference>
<feature type="transmembrane region" description="Helical" evidence="5">
    <location>
        <begin position="76"/>
        <end position="102"/>
    </location>
</feature>
<comment type="subcellular location">
    <subcellularLocation>
        <location evidence="1">Membrane</location>
    </subcellularLocation>
</comment>
<keyword evidence="4 5" id="KW-0472">Membrane</keyword>
<comment type="caution">
    <text evidence="7">The sequence shown here is derived from an EMBL/GenBank/DDBJ whole genome shotgun (WGS) entry which is preliminary data.</text>
</comment>
<dbReference type="FunFam" id="1.20.1070.10:FF:000430">
    <property type="entry name" value="Serpentine Receptor, class V"/>
    <property type="match status" value="1"/>
</dbReference>
<evidence type="ECO:0000313" key="8">
    <source>
        <dbReference type="Proteomes" id="UP000494206"/>
    </source>
</evidence>
<gene>
    <name evidence="7" type="ORF">CBOVIS_LOCUS8680</name>
</gene>
<feature type="transmembrane region" description="Helical" evidence="5">
    <location>
        <begin position="211"/>
        <end position="230"/>
    </location>
</feature>
<evidence type="ECO:0000256" key="2">
    <source>
        <dbReference type="ARBA" id="ARBA00022692"/>
    </source>
</evidence>
<feature type="domain" description="G-protein coupled receptors family 1 profile" evidence="6">
    <location>
        <begin position="14"/>
        <end position="266"/>
    </location>
</feature>
<dbReference type="AlphaFoldDB" id="A0A8S1F740"/>
<evidence type="ECO:0000259" key="6">
    <source>
        <dbReference type="PROSITE" id="PS50262"/>
    </source>
</evidence>
<dbReference type="InterPro" id="IPR019426">
    <property type="entry name" value="7TM_GPCR_serpentine_rcpt_Srv"/>
</dbReference>